<dbReference type="RefSeq" id="WP_066409202.1">
    <property type="nucleotide sequence ID" value="NZ_CP011390.1"/>
</dbReference>
<dbReference type="Proteomes" id="UP000077177">
    <property type="component" value="Chromosome"/>
</dbReference>
<dbReference type="OrthoDB" id="9814487at2"/>
<reference evidence="5" key="1">
    <citation type="submission" date="2015-01" db="EMBL/GenBank/DDBJ databases">
        <title>Flavisolibacter sp./LCS9/ whole genome sequencing.</title>
        <authorList>
            <person name="Kim M.K."/>
            <person name="Srinivasan S."/>
            <person name="Lee J.-J."/>
        </authorList>
    </citation>
    <scope>NUCLEOTIDE SEQUENCE [LARGE SCALE GENOMIC DNA]</scope>
    <source>
        <strain evidence="5">LCS9</strain>
    </source>
</reference>
<dbReference type="Gene3D" id="2.60.40.790">
    <property type="match status" value="1"/>
</dbReference>
<evidence type="ECO:0000313" key="5">
    <source>
        <dbReference type="Proteomes" id="UP000077177"/>
    </source>
</evidence>
<gene>
    <name evidence="4" type="ORF">SY85_01155</name>
</gene>
<evidence type="ECO:0000313" key="4">
    <source>
        <dbReference type="EMBL" id="ANE53247.1"/>
    </source>
</evidence>
<dbReference type="EMBL" id="CP011390">
    <property type="protein sequence ID" value="ANE53247.1"/>
    <property type="molecule type" value="Genomic_DNA"/>
</dbReference>
<reference evidence="4 5" key="2">
    <citation type="journal article" date="2016" name="Int. J. Syst. Evol. Microbiol.">
        <title>Flavisolibacter tropicus sp. nov., isolated from tropical soil.</title>
        <authorList>
            <person name="Lee J.J."/>
            <person name="Kang M.S."/>
            <person name="Kim G.S."/>
            <person name="Lee C.S."/>
            <person name="Lim S."/>
            <person name="Lee J."/>
            <person name="Roh S.H."/>
            <person name="Kang H."/>
            <person name="Ha J.M."/>
            <person name="Bae S."/>
            <person name="Jung H.Y."/>
            <person name="Kim M.K."/>
        </authorList>
    </citation>
    <scope>NUCLEOTIDE SEQUENCE [LARGE SCALE GENOMIC DNA]</scope>
    <source>
        <strain evidence="4 5">LCS9</strain>
    </source>
</reference>
<dbReference type="KEGG" id="fla:SY85_01155"/>
<sequence length="148" mass="17113">MTLVKFKNQQMDNSFNNLMNNFFTPFTSLYRDDVQTSNFKHFAPANVKEVENGFALELVVPGFNKEDFKIDVDQNILTVSAEVKKEAEQEKEKHIRREYQFQSFKRSFTVDKTIDTEAIAAQYVNGVLTLNLPKKAEVKPQTKQIAVQ</sequence>
<keyword evidence="5" id="KW-1185">Reference proteome</keyword>
<dbReference type="PANTHER" id="PTHR11527">
    <property type="entry name" value="HEAT-SHOCK PROTEIN 20 FAMILY MEMBER"/>
    <property type="match status" value="1"/>
</dbReference>
<dbReference type="CDD" id="cd06464">
    <property type="entry name" value="ACD_sHsps-like"/>
    <property type="match status" value="1"/>
</dbReference>
<evidence type="ECO:0000256" key="1">
    <source>
        <dbReference type="PROSITE-ProRule" id="PRU00285"/>
    </source>
</evidence>
<dbReference type="InterPro" id="IPR002068">
    <property type="entry name" value="A-crystallin/Hsp20_dom"/>
</dbReference>
<dbReference type="AlphaFoldDB" id="A0A172U2N7"/>
<organism evidence="4 5">
    <name type="scientific">Flavisolibacter tropicus</name>
    <dbReference type="NCBI Taxonomy" id="1492898"/>
    <lineage>
        <taxon>Bacteria</taxon>
        <taxon>Pseudomonadati</taxon>
        <taxon>Bacteroidota</taxon>
        <taxon>Chitinophagia</taxon>
        <taxon>Chitinophagales</taxon>
        <taxon>Chitinophagaceae</taxon>
        <taxon>Flavisolibacter</taxon>
    </lineage>
</organism>
<dbReference type="PROSITE" id="PS01031">
    <property type="entry name" value="SHSP"/>
    <property type="match status" value="1"/>
</dbReference>
<protein>
    <recommendedName>
        <fullName evidence="3">SHSP domain-containing protein</fullName>
    </recommendedName>
</protein>
<dbReference type="STRING" id="1492898.SY85_01155"/>
<comment type="similarity">
    <text evidence="1 2">Belongs to the small heat shock protein (HSP20) family.</text>
</comment>
<dbReference type="InterPro" id="IPR008978">
    <property type="entry name" value="HSP20-like_chaperone"/>
</dbReference>
<name>A0A172U2N7_9BACT</name>
<accession>A0A172U2N7</accession>
<evidence type="ECO:0000256" key="2">
    <source>
        <dbReference type="RuleBase" id="RU003616"/>
    </source>
</evidence>
<dbReference type="Pfam" id="PF00011">
    <property type="entry name" value="HSP20"/>
    <property type="match status" value="1"/>
</dbReference>
<proteinExistence type="inferred from homology"/>
<evidence type="ECO:0000259" key="3">
    <source>
        <dbReference type="PROSITE" id="PS01031"/>
    </source>
</evidence>
<feature type="domain" description="SHSP" evidence="3">
    <location>
        <begin position="36"/>
        <end position="148"/>
    </location>
</feature>
<dbReference type="SUPFAM" id="SSF49764">
    <property type="entry name" value="HSP20-like chaperones"/>
    <property type="match status" value="1"/>
</dbReference>
<dbReference type="InterPro" id="IPR031107">
    <property type="entry name" value="Small_HSP"/>
</dbReference>